<protein>
    <recommendedName>
        <fullName evidence="3">N-acetyltransferase domain-containing protein</fullName>
    </recommendedName>
</protein>
<keyword evidence="2" id="KW-0012">Acyltransferase</keyword>
<keyword evidence="1" id="KW-0808">Transferase</keyword>
<dbReference type="STRING" id="1715691.TA5113_00396"/>
<dbReference type="Proteomes" id="UP000051184">
    <property type="component" value="Unassembled WGS sequence"/>
</dbReference>
<sequence>MNKLVVRPAGKMDARKIASLMNEIIKAGGTTAITTELTAQDILDLMQEGQRAAWHVAEDEACALYGLQWFEEHPDLPKDVANIATFTRVGKTGLGIGSRLFEATLKSAKDLGYQWINANIRADNEGGLIYYQSRGFENHSRQESVKLADGTLVDKVIKRYRL</sequence>
<dbReference type="PROSITE" id="PS51186">
    <property type="entry name" value="GNAT"/>
    <property type="match status" value="1"/>
</dbReference>
<feature type="domain" description="N-acetyltransferase" evidence="3">
    <location>
        <begin position="4"/>
        <end position="162"/>
    </location>
</feature>
<proteinExistence type="predicted"/>
<dbReference type="Gene3D" id="3.40.630.30">
    <property type="match status" value="1"/>
</dbReference>
<dbReference type="SUPFAM" id="SSF55729">
    <property type="entry name" value="Acyl-CoA N-acyltransferases (Nat)"/>
    <property type="match status" value="1"/>
</dbReference>
<evidence type="ECO:0000259" key="3">
    <source>
        <dbReference type="PROSITE" id="PS51186"/>
    </source>
</evidence>
<dbReference type="PANTHER" id="PTHR43877">
    <property type="entry name" value="AMINOALKYLPHOSPHONATE N-ACETYLTRANSFERASE-RELATED-RELATED"/>
    <property type="match status" value="1"/>
</dbReference>
<dbReference type="InterPro" id="IPR000182">
    <property type="entry name" value="GNAT_dom"/>
</dbReference>
<keyword evidence="5" id="KW-1185">Reference proteome</keyword>
<organism evidence="4 5">
    <name type="scientific">Cognatishimia activa</name>
    <dbReference type="NCBI Taxonomy" id="1715691"/>
    <lineage>
        <taxon>Bacteria</taxon>
        <taxon>Pseudomonadati</taxon>
        <taxon>Pseudomonadota</taxon>
        <taxon>Alphaproteobacteria</taxon>
        <taxon>Rhodobacterales</taxon>
        <taxon>Paracoccaceae</taxon>
        <taxon>Cognatishimia</taxon>
    </lineage>
</organism>
<dbReference type="InterPro" id="IPR050832">
    <property type="entry name" value="Bact_Acetyltransf"/>
</dbReference>
<dbReference type="GO" id="GO:0016747">
    <property type="term" value="F:acyltransferase activity, transferring groups other than amino-acyl groups"/>
    <property type="evidence" value="ECO:0007669"/>
    <property type="project" value="InterPro"/>
</dbReference>
<evidence type="ECO:0000313" key="5">
    <source>
        <dbReference type="Proteomes" id="UP000051184"/>
    </source>
</evidence>
<gene>
    <name evidence="4" type="ORF">TA5114_00333</name>
</gene>
<dbReference type="AlphaFoldDB" id="A0A0P1ILY4"/>
<evidence type="ECO:0000256" key="1">
    <source>
        <dbReference type="ARBA" id="ARBA00022679"/>
    </source>
</evidence>
<accession>A0A0P1ILY4</accession>
<name>A0A0P1ILY4_9RHOB</name>
<evidence type="ECO:0000313" key="4">
    <source>
        <dbReference type="EMBL" id="CUK24548.1"/>
    </source>
</evidence>
<dbReference type="OrthoDB" id="5997585at2"/>
<dbReference type="EMBL" id="CYUE01000002">
    <property type="protein sequence ID" value="CUK24548.1"/>
    <property type="molecule type" value="Genomic_DNA"/>
</dbReference>
<dbReference type="InterPro" id="IPR016181">
    <property type="entry name" value="Acyl_CoA_acyltransferase"/>
</dbReference>
<evidence type="ECO:0000256" key="2">
    <source>
        <dbReference type="ARBA" id="ARBA00023315"/>
    </source>
</evidence>
<dbReference type="RefSeq" id="WP_058313550.1">
    <property type="nucleotide sequence ID" value="NZ_CYTO01000004.1"/>
</dbReference>
<reference evidence="5" key="1">
    <citation type="submission" date="2015-09" db="EMBL/GenBank/DDBJ databases">
        <authorList>
            <person name="Rodrigo-Torres Lidia"/>
            <person name="Arahal R.David."/>
        </authorList>
    </citation>
    <scope>NUCLEOTIDE SEQUENCE [LARGE SCALE GENOMIC DNA]</scope>
    <source>
        <strain evidence="5">CECT 5114</strain>
    </source>
</reference>